<feature type="compositionally biased region" description="Polar residues" evidence="1">
    <location>
        <begin position="43"/>
        <end position="52"/>
    </location>
</feature>
<name>A0A1C7NLG2_9FUNG</name>
<dbReference type="InterPro" id="IPR029060">
    <property type="entry name" value="PIN-like_dom_sf"/>
</dbReference>
<dbReference type="PANTHER" id="PTHR15696">
    <property type="entry name" value="SMG-7 SUPPRESSOR WITH MORPHOLOGICAL EFFECT ON GENITALIA PROTEIN 7"/>
    <property type="match status" value="1"/>
</dbReference>
<sequence length="1184" mass="136633">MSKRRGGSTKRRDNDFNRNMSREGHLDRQLFDPRSDNPIAFNKKSSQPQQKTQETRRPVVSGRRIWSAEDSSSEHLGSDQRQAGTTEKRATPSIVRKKASPEPKTDTAPISQEESLKKRKLKALIASLRSIEAKLESLAEKSQALPCFQADTDSQYDYKDKSNKQQQQHLLVEQDVIDAESIWKEKIKLHLELGDKYIDILEHDLDYAQKKGLESLCWKRAVYSLVDQFRRSLKKSTDTINALNHRLNKKNARSELEAMLLEGEEANGDNISNNDEIPVIQEGGGMTFVKVERANAQKDPQDSVEHELKLQTQLARMTLMRFLHYLDLADAFYLKLTCFFKRIEDNAATGEDDDSMEQCLSQWRRTNKYKWYSCIPLRGDLGRYRWVYVPENEDTAITHWTKQEAFLEAWKRYCLGIWLMPAKGNLYFNLSLILPSQDYDMHKFYLSTRSLMVRRNGFLNARESMLVLFEGNRRWVQKNILDPYNTKHSKNQKNHKRSKLLPTLEPDVAIPALLMRLHGMLFTKIGLDEFPQVKRIFFDTLFVKKTETQRMAERFAFPVSKEEERSANMPVASFSGAHLFWFETIVLCLSSLYAYDYANAKLTKLIAAHSNQLFYPDSSKEDDYKSLLDGMSDNILFSYEIDLTCQIAVELLERYLNTDLPSARAPTIPDLPHMIFRYRETKAFIFEEQKKDASLPLDINNREDEEAWIVYMEVLLHWMVLTGVCIRLDRQPSLWELLVGDISHDLMFDRYSHLRAREQGKVSTAFWPLLIQFLNKLLSQLNGEDKYDLVNKHLMEDEVSFENDGTHSEAELLFTKNVCDILGRAPDLPEEHDLRGLGWVDEIHGRFLRLEAVKKPDAAAVVEATDITTRRKIRILEYGFTLVKHLDGILYYDPVEEIFTESKSIEEKMAALELASVSVPLEQNTHVLLEDDEEHDTIVSMGCTTIEEMDDDVLLSNQVELDDDDQENDDDDIMTQLKKRREQLQAIVTTAEAEQHYGFRRLPSRVKEREARLNYLRECIIPGKTILVLDTNCFIGHIDHVKKLLQSQTWSVIVPLVVVTELDGLRTNPHRLGSVAQQGIELLEDTLSSKPKQSTSLRIQTSHNNFMNDISIRSEQFVFGETDKNLDDLILSSCLWWISQQPQTKSNDSVVPVCLVTGDRNLSVKARARDVEVVPVSAIIQLTP</sequence>
<dbReference type="GO" id="GO:0000184">
    <property type="term" value="P:nuclear-transcribed mRNA catabolic process, nonsense-mediated decay"/>
    <property type="evidence" value="ECO:0007669"/>
    <property type="project" value="TreeGrafter"/>
</dbReference>
<dbReference type="Pfam" id="PF13638">
    <property type="entry name" value="PIN_4"/>
    <property type="match status" value="1"/>
</dbReference>
<reference evidence="3 4" key="1">
    <citation type="submission" date="2016-03" db="EMBL/GenBank/DDBJ databases">
        <title>Choanephora cucurbitarum.</title>
        <authorList>
            <person name="Min B."/>
            <person name="Park H."/>
            <person name="Park J.-H."/>
            <person name="Shin H.-D."/>
            <person name="Choi I.-G."/>
        </authorList>
    </citation>
    <scope>NUCLEOTIDE SEQUENCE [LARGE SCALE GENOMIC DNA]</scope>
    <source>
        <strain evidence="3 4">KUS-F28377</strain>
    </source>
</reference>
<dbReference type="PANTHER" id="PTHR15696:SF0">
    <property type="entry name" value="TELOMERASE-BINDING PROTEIN EST1A"/>
    <property type="match status" value="1"/>
</dbReference>
<dbReference type="Gene3D" id="1.25.40.10">
    <property type="entry name" value="Tetratricopeptide repeat domain"/>
    <property type="match status" value="1"/>
</dbReference>
<dbReference type="AlphaFoldDB" id="A0A1C7NLG2"/>
<keyword evidence="4" id="KW-1185">Reference proteome</keyword>
<dbReference type="SUPFAM" id="SSF88723">
    <property type="entry name" value="PIN domain-like"/>
    <property type="match status" value="1"/>
</dbReference>
<dbReference type="OrthoDB" id="2017974at2759"/>
<dbReference type="SMART" id="SM00670">
    <property type="entry name" value="PINc"/>
    <property type="match status" value="1"/>
</dbReference>
<dbReference type="SUPFAM" id="SSF48452">
    <property type="entry name" value="TPR-like"/>
    <property type="match status" value="1"/>
</dbReference>
<accession>A0A1C7NLG2</accession>
<protein>
    <recommendedName>
        <fullName evidence="2">PIN domain-containing protein</fullName>
    </recommendedName>
</protein>
<evidence type="ECO:0000256" key="1">
    <source>
        <dbReference type="SAM" id="MobiDB-lite"/>
    </source>
</evidence>
<dbReference type="STRING" id="101091.A0A1C7NLG2"/>
<dbReference type="EMBL" id="LUGH01000173">
    <property type="protein sequence ID" value="OBZ88134.1"/>
    <property type="molecule type" value="Genomic_DNA"/>
</dbReference>
<organism evidence="3 4">
    <name type="scientific">Choanephora cucurbitarum</name>
    <dbReference type="NCBI Taxonomy" id="101091"/>
    <lineage>
        <taxon>Eukaryota</taxon>
        <taxon>Fungi</taxon>
        <taxon>Fungi incertae sedis</taxon>
        <taxon>Mucoromycota</taxon>
        <taxon>Mucoromycotina</taxon>
        <taxon>Mucoromycetes</taxon>
        <taxon>Mucorales</taxon>
        <taxon>Mucorineae</taxon>
        <taxon>Choanephoraceae</taxon>
        <taxon>Choanephoroideae</taxon>
        <taxon>Choanephora</taxon>
    </lineage>
</organism>
<dbReference type="Gene3D" id="3.40.50.1010">
    <property type="entry name" value="5'-nuclease"/>
    <property type="match status" value="1"/>
</dbReference>
<feature type="compositionally biased region" description="Basic and acidic residues" evidence="1">
    <location>
        <begin position="10"/>
        <end position="35"/>
    </location>
</feature>
<evidence type="ECO:0000259" key="2">
    <source>
        <dbReference type="SMART" id="SM00670"/>
    </source>
</evidence>
<dbReference type="InParanoid" id="A0A1C7NLG2"/>
<gene>
    <name evidence="3" type="ORF">A0J61_03812</name>
</gene>
<dbReference type="InterPro" id="IPR045153">
    <property type="entry name" value="Est1/Ebs1-like"/>
</dbReference>
<dbReference type="GO" id="GO:0070034">
    <property type="term" value="F:telomerase RNA binding"/>
    <property type="evidence" value="ECO:0007669"/>
    <property type="project" value="TreeGrafter"/>
</dbReference>
<evidence type="ECO:0000313" key="4">
    <source>
        <dbReference type="Proteomes" id="UP000093000"/>
    </source>
</evidence>
<dbReference type="GO" id="GO:0042162">
    <property type="term" value="F:telomeric DNA binding"/>
    <property type="evidence" value="ECO:0007669"/>
    <property type="project" value="TreeGrafter"/>
</dbReference>
<feature type="region of interest" description="Disordered" evidence="1">
    <location>
        <begin position="1"/>
        <end position="114"/>
    </location>
</feature>
<evidence type="ECO:0000313" key="3">
    <source>
        <dbReference type="EMBL" id="OBZ88134.1"/>
    </source>
</evidence>
<dbReference type="InterPro" id="IPR011990">
    <property type="entry name" value="TPR-like_helical_dom_sf"/>
</dbReference>
<dbReference type="Proteomes" id="UP000093000">
    <property type="component" value="Unassembled WGS sequence"/>
</dbReference>
<dbReference type="InterPro" id="IPR002716">
    <property type="entry name" value="PIN_dom"/>
</dbReference>
<dbReference type="GO" id="GO:0004540">
    <property type="term" value="F:RNA nuclease activity"/>
    <property type="evidence" value="ECO:0007669"/>
    <property type="project" value="UniProtKB-ARBA"/>
</dbReference>
<dbReference type="CDD" id="cd09880">
    <property type="entry name" value="PIN_Smg5-6-like"/>
    <property type="match status" value="1"/>
</dbReference>
<feature type="domain" description="PIN" evidence="2">
    <location>
        <begin position="1025"/>
        <end position="1164"/>
    </location>
</feature>
<dbReference type="GO" id="GO:0005697">
    <property type="term" value="C:telomerase holoenzyme complex"/>
    <property type="evidence" value="ECO:0007669"/>
    <property type="project" value="TreeGrafter"/>
</dbReference>
<proteinExistence type="predicted"/>
<comment type="caution">
    <text evidence="3">The sequence shown here is derived from an EMBL/GenBank/DDBJ whole genome shotgun (WGS) entry which is preliminary data.</text>
</comment>